<dbReference type="PROSITE" id="PS50219">
    <property type="entry name" value="CNH"/>
    <property type="match status" value="1"/>
</dbReference>
<dbReference type="InterPro" id="IPR035899">
    <property type="entry name" value="DBL_dom_sf"/>
</dbReference>
<feature type="compositionally biased region" description="Polar residues" evidence="3">
    <location>
        <begin position="356"/>
        <end position="370"/>
    </location>
</feature>
<dbReference type="OrthoDB" id="660555at2759"/>
<feature type="compositionally biased region" description="Polar residues" evidence="3">
    <location>
        <begin position="1284"/>
        <end position="1304"/>
    </location>
</feature>
<keyword evidence="1" id="KW-0597">Phosphoprotein</keyword>
<feature type="region of interest" description="Disordered" evidence="3">
    <location>
        <begin position="482"/>
        <end position="521"/>
    </location>
</feature>
<evidence type="ECO:0000313" key="7">
    <source>
        <dbReference type="EMBL" id="RVX68314.1"/>
    </source>
</evidence>
<dbReference type="Gene3D" id="1.20.900.10">
    <property type="entry name" value="Dbl homology (DH) domain"/>
    <property type="match status" value="1"/>
</dbReference>
<dbReference type="Proteomes" id="UP000288859">
    <property type="component" value="Unassembled WGS sequence"/>
</dbReference>
<reference evidence="7 8" key="1">
    <citation type="submission" date="2017-03" db="EMBL/GenBank/DDBJ databases">
        <title>Genomes of endolithic fungi from Antarctica.</title>
        <authorList>
            <person name="Coleine C."/>
            <person name="Masonjones S."/>
            <person name="Stajich J.E."/>
        </authorList>
    </citation>
    <scope>NUCLEOTIDE SEQUENCE [LARGE SCALE GENOMIC DNA]</scope>
    <source>
        <strain evidence="7 8">CCFEE 6314</strain>
    </source>
</reference>
<feature type="domain" description="DH" evidence="5">
    <location>
        <begin position="948"/>
        <end position="1140"/>
    </location>
</feature>
<evidence type="ECO:0000256" key="3">
    <source>
        <dbReference type="SAM" id="MobiDB-lite"/>
    </source>
</evidence>
<dbReference type="SMART" id="SM00233">
    <property type="entry name" value="PH"/>
    <property type="match status" value="1"/>
</dbReference>
<feature type="region of interest" description="Disordered" evidence="3">
    <location>
        <begin position="1"/>
        <end position="147"/>
    </location>
</feature>
<feature type="compositionally biased region" description="Polar residues" evidence="3">
    <location>
        <begin position="216"/>
        <end position="248"/>
    </location>
</feature>
<feature type="compositionally biased region" description="Polar residues" evidence="3">
    <location>
        <begin position="1"/>
        <end position="32"/>
    </location>
</feature>
<feature type="compositionally biased region" description="Polar residues" evidence="3">
    <location>
        <begin position="486"/>
        <end position="498"/>
    </location>
</feature>
<evidence type="ECO:0000313" key="8">
    <source>
        <dbReference type="Proteomes" id="UP000288859"/>
    </source>
</evidence>
<evidence type="ECO:0008006" key="9">
    <source>
        <dbReference type="Google" id="ProtNLM"/>
    </source>
</evidence>
<proteinExistence type="predicted"/>
<sequence>MASYQNGHPHYNQNAHPSSTQNSGQPPHNSQSPYPPRPLHRSPSFDAGDDQRFADVPDPPYRATHPYQAQHPSAVASSPPVNRGTSITYANQASSLPFRTNTQHGSPAGGYHYQHQTTPPAHQTYNPAQFQQQQQQQQQQQSTQYQYNPQAYASPQTSYTPVAHQPYVPAAYGDSNLQRHTSLYNSYGYHDANSQLNYSAQPPLPPPRSDTLPLSHSLNQYGTYPQDTNQHHLSGHPSNASPRQNYATYSPPPPQPPPHETSLAARPYMQSVSMPEGPYSHESTPSGNQSASLANYSSPDVNRNSSFASRVSAQSTSPRLSLASSPNRMPASRSPQRQGTIDRHPQGRSLPGVPSGSESDNDFFSASQSQAHRRDPSTSGYDDLMQHLDHAIGDASTLDSQRHTHMYRQSQDQGPDSVLPTPSPQPLLSPDEAPTHLNGNIASTGDAYINYGAFTDDSDAEAAAGLAAMNALDEQERAEDMRRRSGTQGSATLFPTSIRSDDHSARMLSQDQSSDSDYTGYDLSGAAGGSYVPDMSYGESQYGVAATMPSSDLYGRLNTRMSSIRSSGVSSEGRDSQTSGVDSLPPTDNPFSPIHNVARVDTGGTGGLTEPSPFPRRLSYEDGDEATLIESEAGQTSGSTSPSRDSMPDLFFHPGMSQQRPLPPPPSNSDPSALRTIPHLIPAGTYTQQSRFSQYTDPGTRLSFPSAPDAYSSTLLSPTSVPRSTSLSSTRSAPRSDHPIRSKTESDRAKLLRQQGRPMSDIYDLSSPQTAVGLDLPTIPKKRYNPSKLTSDQFKKCSEPWALSSVLAWIRELAEEEADLKESSVAEGLVALFMHKVPTMYNTEAEALGDRVVKSMVAAGALVREEEWVKFGPGTMSGVLYQLTGTGCYSSKLHLYPVKGRCYSYHCMRTLKKIDVDSLPGEQSTQDWPTFYKLKKEDLEGHDRKEIERQNNLHEVVTGEDFYLSQLDVIRVLYRDRLAASQPPIIPTKKLPGFLKEVFGGVDKVKKVNQDYLLGQLKYRQTEQGPWIVGFSDIFREWIRKARPIYVEYAASFPRADYLMRREAERNLHFKNFLDQAQNDARSKKLDWGNYLKSPITRLQRYGLLLSTVYKNMPKDSEEKTNLAFALDEIRAATFECDAKFAEMGKKMELIEMQTKLRLRPQMEKEVELNLDHLGREIVFKGDLLRAGGKGFQWVETFAILFDHYLVLAKPLARERSREGYYDVSKVPIPMDLLVLESAGDAAVVKSSVKGIAAVTTTVATRSQTDSRMARAQSAASGDRPGSLTHTNTTLSIGSGGASQSMVPITTLDSGNPKEEKIMYPFRVKHLGKPETYTLYAPSAQNRQDWCEAIIQAKTRHAESLYSQNAEPFKLRVLADTAFGYDGLSYGSRRILIRGTPLDRAIRETEKKYEGQGRPAPICRAQVNCATVFHQPFGRLMCAIGTDYGVYISEYQNSRGWTRVSEMKPHEKANLLTCLQAIQMQRISQIAVLEEFNLFLLISDKALIAYHLDVVCPPSGSHGPRDDSARKAPQKLSGSKDIGFFVTGRMKERTLVFYKKRDGIASTFKVLEPVLQKSTTTRSRFLPSSTRRGQTEFFREYDEFYIPAECYGLNLYQSSLAISTARGVEVLTLEKKQTWSVPNLRSDQADTQAHLSSIASRIKDLKPLGMFRLGEAEFLVTFEECAVYVNKHGDISRGVVMEFVGRAKSACLYSQYLILVDDDFVEIRDAQNGRLKQVVAGKDIKLLDDGGGGSGSGTASQQTASLGGGMNGLGLKNFANAPRTPKIVLQHPEYEKSHIVVELILTQDEE</sequence>
<dbReference type="SUPFAM" id="SSF48065">
    <property type="entry name" value="DBL homology domain (DH-domain)"/>
    <property type="match status" value="1"/>
</dbReference>
<keyword evidence="2" id="KW-0344">Guanine-nucleotide releasing factor</keyword>
<protein>
    <recommendedName>
        <fullName evidence="9">Rho1 guanine nucleotide exchange factor 3</fullName>
    </recommendedName>
</protein>
<dbReference type="PROSITE" id="PS50003">
    <property type="entry name" value="PH_DOMAIN"/>
    <property type="match status" value="1"/>
</dbReference>
<dbReference type="InterPro" id="IPR001849">
    <property type="entry name" value="PH_domain"/>
</dbReference>
<dbReference type="PANTHER" id="PTHR46572">
    <property type="entry name" value="RHO1 GDP-GTP EXCHANGE PROTEIN 1-RELATED"/>
    <property type="match status" value="1"/>
</dbReference>
<dbReference type="Pfam" id="PF00621">
    <property type="entry name" value="RhoGEF"/>
    <property type="match status" value="1"/>
</dbReference>
<feature type="compositionally biased region" description="Basic and acidic residues" evidence="3">
    <location>
        <begin position="734"/>
        <end position="749"/>
    </location>
</feature>
<dbReference type="InterPro" id="IPR041675">
    <property type="entry name" value="PH_5"/>
</dbReference>
<evidence type="ECO:0000259" key="6">
    <source>
        <dbReference type="PROSITE" id="PS50219"/>
    </source>
</evidence>
<feature type="region of interest" description="Disordered" evidence="3">
    <location>
        <begin position="1263"/>
        <end position="1304"/>
    </location>
</feature>
<feature type="compositionally biased region" description="Polar residues" evidence="3">
    <location>
        <begin position="711"/>
        <end position="733"/>
    </location>
</feature>
<dbReference type="Pfam" id="PF15405">
    <property type="entry name" value="PH_5"/>
    <property type="match status" value="1"/>
</dbReference>
<dbReference type="InterPro" id="IPR052233">
    <property type="entry name" value="Rho-type_GEFs"/>
</dbReference>
<dbReference type="SUPFAM" id="SSF50729">
    <property type="entry name" value="PH domain-like"/>
    <property type="match status" value="1"/>
</dbReference>
<feature type="compositionally biased region" description="Pro residues" evidence="3">
    <location>
        <begin position="250"/>
        <end position="259"/>
    </location>
</feature>
<evidence type="ECO:0000256" key="2">
    <source>
        <dbReference type="ARBA" id="ARBA00022658"/>
    </source>
</evidence>
<evidence type="ECO:0000259" key="5">
    <source>
        <dbReference type="PROSITE" id="PS50010"/>
    </source>
</evidence>
<organism evidence="7 8">
    <name type="scientific">Exophiala mesophila</name>
    <name type="common">Black yeast-like fungus</name>
    <dbReference type="NCBI Taxonomy" id="212818"/>
    <lineage>
        <taxon>Eukaryota</taxon>
        <taxon>Fungi</taxon>
        <taxon>Dikarya</taxon>
        <taxon>Ascomycota</taxon>
        <taxon>Pezizomycotina</taxon>
        <taxon>Eurotiomycetes</taxon>
        <taxon>Chaetothyriomycetidae</taxon>
        <taxon>Chaetothyriales</taxon>
        <taxon>Herpotrichiellaceae</taxon>
        <taxon>Exophiala</taxon>
    </lineage>
</organism>
<feature type="region of interest" description="Disordered" evidence="3">
    <location>
        <begin position="194"/>
        <end position="383"/>
    </location>
</feature>
<accession>A0A438MX93</accession>
<dbReference type="VEuPathDB" id="FungiDB:PV10_05750"/>
<feature type="region of interest" description="Disordered" evidence="3">
    <location>
        <begin position="631"/>
        <end position="749"/>
    </location>
</feature>
<evidence type="ECO:0000256" key="1">
    <source>
        <dbReference type="ARBA" id="ARBA00022553"/>
    </source>
</evidence>
<dbReference type="InterPro" id="IPR011993">
    <property type="entry name" value="PH-like_dom_sf"/>
</dbReference>
<dbReference type="SMART" id="SM00325">
    <property type="entry name" value="RhoGEF"/>
    <property type="match status" value="1"/>
</dbReference>
<feature type="compositionally biased region" description="Low complexity" evidence="3">
    <location>
        <begin position="123"/>
        <end position="147"/>
    </location>
</feature>
<feature type="domain" description="CNH" evidence="6">
    <location>
        <begin position="1420"/>
        <end position="1750"/>
    </location>
</feature>
<feature type="compositionally biased region" description="Polar residues" evidence="3">
    <location>
        <begin position="685"/>
        <end position="697"/>
    </location>
</feature>
<feature type="domain" description="PH" evidence="4">
    <location>
        <begin position="1177"/>
        <end position="1355"/>
    </location>
</feature>
<dbReference type="Pfam" id="PF23582">
    <property type="entry name" value="WHD_RGF3"/>
    <property type="match status" value="1"/>
</dbReference>
<dbReference type="InterPro" id="IPR001180">
    <property type="entry name" value="CNH_dom"/>
</dbReference>
<dbReference type="InterPro" id="IPR057283">
    <property type="entry name" value="RGF3_WH"/>
</dbReference>
<feature type="compositionally biased region" description="Polar residues" evidence="3">
    <location>
        <begin position="75"/>
        <end position="105"/>
    </location>
</feature>
<feature type="compositionally biased region" description="Polar residues" evidence="3">
    <location>
        <begin position="633"/>
        <end position="644"/>
    </location>
</feature>
<dbReference type="SMART" id="SM00036">
    <property type="entry name" value="CNH"/>
    <property type="match status" value="1"/>
</dbReference>
<dbReference type="PROSITE" id="PS50010">
    <property type="entry name" value="DH_2"/>
    <property type="match status" value="1"/>
</dbReference>
<name>A0A438MX93_EXOME</name>
<dbReference type="PANTHER" id="PTHR46572:SF1">
    <property type="entry name" value="RHO1 GUANINE NUCLEOTIDE EXCHANGE FACTOR TUS1"/>
    <property type="match status" value="1"/>
</dbReference>
<feature type="region of interest" description="Disordered" evidence="3">
    <location>
        <begin position="402"/>
        <end position="439"/>
    </location>
</feature>
<evidence type="ECO:0000259" key="4">
    <source>
        <dbReference type="PROSITE" id="PS50003"/>
    </source>
</evidence>
<dbReference type="Pfam" id="PF00780">
    <property type="entry name" value="CNH"/>
    <property type="match status" value="1"/>
</dbReference>
<dbReference type="GO" id="GO:0005085">
    <property type="term" value="F:guanyl-nucleotide exchange factor activity"/>
    <property type="evidence" value="ECO:0007669"/>
    <property type="project" value="UniProtKB-KW"/>
</dbReference>
<feature type="compositionally biased region" description="Polar residues" evidence="3">
    <location>
        <begin position="281"/>
        <end position="339"/>
    </location>
</feature>
<feature type="region of interest" description="Disordered" evidence="3">
    <location>
        <begin position="564"/>
        <end position="619"/>
    </location>
</feature>
<dbReference type="InterPro" id="IPR000219">
    <property type="entry name" value="DH_dom"/>
</dbReference>
<comment type="caution">
    <text evidence="7">The sequence shown here is derived from an EMBL/GenBank/DDBJ whole genome shotgun (WGS) entry which is preliminary data.</text>
</comment>
<dbReference type="Gene3D" id="2.30.29.30">
    <property type="entry name" value="Pleckstrin-homology domain (PH domain)/Phosphotyrosine-binding domain (PTB)"/>
    <property type="match status" value="1"/>
</dbReference>
<gene>
    <name evidence="7" type="ORF">B0A52_07317</name>
</gene>
<feature type="compositionally biased region" description="Polar residues" evidence="3">
    <location>
        <begin position="507"/>
        <end position="517"/>
    </location>
</feature>
<dbReference type="EMBL" id="NAJM01000039">
    <property type="protein sequence ID" value="RVX68314.1"/>
    <property type="molecule type" value="Genomic_DNA"/>
</dbReference>